<dbReference type="InterPro" id="IPR013655">
    <property type="entry name" value="PAS_fold_3"/>
</dbReference>
<sequence>MDPIEYRVVWPDGSIHWLLSRGEMLRDDDG</sequence>
<gene>
    <name evidence="2" type="ORF">JKL49_21355</name>
</gene>
<proteinExistence type="predicted"/>
<evidence type="ECO:0000313" key="2">
    <source>
        <dbReference type="EMBL" id="QQZ49497.1"/>
    </source>
</evidence>
<reference evidence="2" key="1">
    <citation type="submission" date="2021-01" db="EMBL/GenBank/DDBJ databases">
        <title>Genome sequence of Phenylobacterium sp. 20VBR1 isolated from a valley glaceir, Ny-Alesund, Svalbard.</title>
        <authorList>
            <person name="Thomas F.A."/>
            <person name="Krishnan K.P."/>
            <person name="Sinha R.K."/>
        </authorList>
    </citation>
    <scope>NUCLEOTIDE SEQUENCE</scope>
    <source>
        <strain evidence="2">20VBR1</strain>
    </source>
</reference>
<dbReference type="AlphaFoldDB" id="A0A974P221"/>
<feature type="domain" description="PAC" evidence="1">
    <location>
        <begin position="2"/>
        <end position="30"/>
    </location>
</feature>
<dbReference type="InterPro" id="IPR035965">
    <property type="entry name" value="PAS-like_dom_sf"/>
</dbReference>
<evidence type="ECO:0000259" key="1">
    <source>
        <dbReference type="PROSITE" id="PS50113"/>
    </source>
</evidence>
<name>A0A974P221_9CAUL</name>
<organism evidence="2">
    <name type="scientific">Phenylobacterium glaciei</name>
    <dbReference type="NCBI Taxonomy" id="2803784"/>
    <lineage>
        <taxon>Bacteria</taxon>
        <taxon>Pseudomonadati</taxon>
        <taxon>Pseudomonadota</taxon>
        <taxon>Alphaproteobacteria</taxon>
        <taxon>Caulobacterales</taxon>
        <taxon>Caulobacteraceae</taxon>
        <taxon>Phenylobacterium</taxon>
    </lineage>
</organism>
<dbReference type="SUPFAM" id="SSF55785">
    <property type="entry name" value="PYP-like sensor domain (PAS domain)"/>
    <property type="match status" value="1"/>
</dbReference>
<dbReference type="EMBL" id="CP068570">
    <property type="protein sequence ID" value="QQZ49497.1"/>
    <property type="molecule type" value="Genomic_DNA"/>
</dbReference>
<dbReference type="Pfam" id="PF08447">
    <property type="entry name" value="PAS_3"/>
    <property type="match status" value="1"/>
</dbReference>
<dbReference type="Gene3D" id="2.10.70.100">
    <property type="match status" value="1"/>
</dbReference>
<dbReference type="InterPro" id="IPR000700">
    <property type="entry name" value="PAS-assoc_C"/>
</dbReference>
<dbReference type="PROSITE" id="PS50113">
    <property type="entry name" value="PAC"/>
    <property type="match status" value="1"/>
</dbReference>
<protein>
    <submittedName>
        <fullName evidence="2">PAS domain-containing protein</fullName>
    </submittedName>
</protein>
<accession>A0A974P221</accession>